<comment type="caution">
    <text evidence="1">The sequence shown here is derived from an EMBL/GenBank/DDBJ whole genome shotgun (WGS) entry which is preliminary data.</text>
</comment>
<evidence type="ECO:0000313" key="1">
    <source>
        <dbReference type="EMBL" id="RDB27028.1"/>
    </source>
</evidence>
<dbReference type="Proteomes" id="UP000076154">
    <property type="component" value="Unassembled WGS sequence"/>
</dbReference>
<name>A0A369JZ68_HYPMA</name>
<dbReference type="InParanoid" id="A0A369JZ68"/>
<dbReference type="AlphaFoldDB" id="A0A369JZ68"/>
<dbReference type="EMBL" id="LUEZ02000021">
    <property type="protein sequence ID" value="RDB27028.1"/>
    <property type="molecule type" value="Genomic_DNA"/>
</dbReference>
<protein>
    <submittedName>
        <fullName evidence="1">Uncharacterized protein</fullName>
    </submittedName>
</protein>
<proteinExistence type="predicted"/>
<gene>
    <name evidence="1" type="ORF">Hypma_004947</name>
</gene>
<keyword evidence="2" id="KW-1185">Reference proteome</keyword>
<reference evidence="1" key="1">
    <citation type="submission" date="2018-04" db="EMBL/GenBank/DDBJ databases">
        <title>Whole genome sequencing of Hypsizygus marmoreus.</title>
        <authorList>
            <person name="Choi I.-G."/>
            <person name="Min B."/>
            <person name="Kim J.-G."/>
            <person name="Kim S."/>
            <person name="Oh Y.-L."/>
            <person name="Kong W.-S."/>
            <person name="Park H."/>
            <person name="Jeong J."/>
            <person name="Song E.-S."/>
        </authorList>
    </citation>
    <scope>NUCLEOTIDE SEQUENCE [LARGE SCALE GENOMIC DNA]</scope>
    <source>
        <strain evidence="1">51987-8</strain>
    </source>
</reference>
<organism evidence="1 2">
    <name type="scientific">Hypsizygus marmoreus</name>
    <name type="common">White beech mushroom</name>
    <name type="synonym">Agaricus marmoreus</name>
    <dbReference type="NCBI Taxonomy" id="39966"/>
    <lineage>
        <taxon>Eukaryota</taxon>
        <taxon>Fungi</taxon>
        <taxon>Dikarya</taxon>
        <taxon>Basidiomycota</taxon>
        <taxon>Agaricomycotina</taxon>
        <taxon>Agaricomycetes</taxon>
        <taxon>Agaricomycetidae</taxon>
        <taxon>Agaricales</taxon>
        <taxon>Tricholomatineae</taxon>
        <taxon>Lyophyllaceae</taxon>
        <taxon>Hypsizygus</taxon>
    </lineage>
</organism>
<evidence type="ECO:0000313" key="2">
    <source>
        <dbReference type="Proteomes" id="UP000076154"/>
    </source>
</evidence>
<sequence>MVSLKVLPRGSENPRSCVEASVSDRCRSRLFRHVLLLCIHAEPVFSLTVLPRGAKTFVPVHDPPLNEILAAAASRNTFVSQEAQHTSPTPNV</sequence>
<accession>A0A369JZ68</accession>